<organism evidence="1 2">
    <name type="scientific">Microcystis aeruginosa Ma_QC_C_20070703_M131</name>
    <dbReference type="NCBI Taxonomy" id="2486263"/>
    <lineage>
        <taxon>Bacteria</taxon>
        <taxon>Bacillati</taxon>
        <taxon>Cyanobacteriota</taxon>
        <taxon>Cyanophyceae</taxon>
        <taxon>Oscillatoriophycideae</taxon>
        <taxon>Chroococcales</taxon>
        <taxon>Microcystaceae</taxon>
        <taxon>Microcystis</taxon>
    </lineage>
</organism>
<dbReference type="Proteomes" id="UP000316443">
    <property type="component" value="Unassembled WGS sequence"/>
</dbReference>
<comment type="caution">
    <text evidence="1">The sequence shown here is derived from an EMBL/GenBank/DDBJ whole genome shotgun (WGS) entry which is preliminary data.</text>
</comment>
<protein>
    <submittedName>
        <fullName evidence="1">Uncharacterized protein</fullName>
    </submittedName>
</protein>
<proteinExistence type="predicted"/>
<dbReference type="EMBL" id="SFCA01000234">
    <property type="protein sequence ID" value="TRT43740.1"/>
    <property type="molecule type" value="Genomic_DNA"/>
</dbReference>
<name>A0A551X4Y1_MICAE</name>
<reference evidence="1 2" key="1">
    <citation type="submission" date="2019-01" db="EMBL/GenBank/DDBJ databases">
        <title>Coherence of Microcystis species and biogeography revealed through population genomics.</title>
        <authorList>
            <person name="Perez-Carrascal O.M."/>
            <person name="Terrat Y."/>
            <person name="Giani A."/>
            <person name="Fortin N."/>
            <person name="Tromas N."/>
            <person name="Shapiro B.J."/>
        </authorList>
    </citation>
    <scope>NUCLEOTIDE SEQUENCE [LARGE SCALE GENOMIC DNA]</scope>
    <source>
        <strain evidence="1">Ma_QC_C_20070703_M131</strain>
    </source>
</reference>
<accession>A0A551X4Y1</accession>
<evidence type="ECO:0000313" key="1">
    <source>
        <dbReference type="EMBL" id="TRT43740.1"/>
    </source>
</evidence>
<evidence type="ECO:0000313" key="2">
    <source>
        <dbReference type="Proteomes" id="UP000316443"/>
    </source>
</evidence>
<sequence>MDRDEIETTLKAAFLQCEALFCPLNQQQKEILLEVFFERNSLADGNPLDELTSMQREILLEFILKQERENLAWKSSLLNDWLNDRPSGAVQFIRDQYGLAWLDSIKPIHWQEYLQKLRLTREKLQVGDTIEVSNGLWEWIPADAADSCDWFPCEVIEVNESEDDSPPVSCRIRFQNGEEWEIQAIYQWNRPNWRFLTSRKITARLSAKIKNCKENR</sequence>
<gene>
    <name evidence="1" type="ORF">EWV85_21480</name>
</gene>
<dbReference type="AlphaFoldDB" id="A0A551X4Y1"/>